<protein>
    <recommendedName>
        <fullName evidence="3">META domain-containing protein</fullName>
    </recommendedName>
</protein>
<reference evidence="2" key="2">
    <citation type="submission" date="2011-01" db="EMBL/GenBank/DDBJ databases">
        <title>The complete genome of Deinococcus maricopensis DSM 21211.</title>
        <authorList>
            <consortium name="US DOE Joint Genome Institute (JGI-PGF)"/>
            <person name="Lucas S."/>
            <person name="Copeland A."/>
            <person name="Lapidus A."/>
            <person name="Goodwin L."/>
            <person name="Pitluck S."/>
            <person name="Kyrpides N."/>
            <person name="Mavromatis K."/>
            <person name="Pagani I."/>
            <person name="Ivanova N."/>
            <person name="Ovchinnikova G."/>
            <person name="Zeytun A."/>
            <person name="Detter J.C."/>
            <person name="Han C."/>
            <person name="Land M."/>
            <person name="Hauser L."/>
            <person name="Markowitz V."/>
            <person name="Cheng J.-F."/>
            <person name="Hugenholtz P."/>
            <person name="Woyke T."/>
            <person name="Wu D."/>
            <person name="Pukall R."/>
            <person name="Gehrich-Schroeter G."/>
            <person name="Brambilla E."/>
            <person name="Klenk H.-P."/>
            <person name="Eisen J.A."/>
        </authorList>
    </citation>
    <scope>NUCLEOTIDE SEQUENCE [LARGE SCALE GENOMIC DNA]</scope>
    <source>
        <strain evidence="2">DSM 21211 / LMG 22137 / NRRL B-23946 / LB-34</strain>
    </source>
</reference>
<dbReference type="EMBL" id="CP002454">
    <property type="protein sequence ID" value="ADV65893.1"/>
    <property type="molecule type" value="Genomic_DNA"/>
</dbReference>
<evidence type="ECO:0000313" key="2">
    <source>
        <dbReference type="Proteomes" id="UP000008635"/>
    </source>
</evidence>
<dbReference type="KEGG" id="dmr:Deima_0230"/>
<dbReference type="AlphaFoldDB" id="E8U456"/>
<reference evidence="1 2" key="1">
    <citation type="journal article" date="2011" name="Stand. Genomic Sci.">
        <title>Complete genome sequence of Deinococcus maricopensis type strain (LB-34).</title>
        <authorList>
            <person name="Pukall R."/>
            <person name="Zeytun A."/>
            <person name="Lucas S."/>
            <person name="Lapidus A."/>
            <person name="Hammon N."/>
            <person name="Deshpande S."/>
            <person name="Nolan M."/>
            <person name="Cheng J.F."/>
            <person name="Pitluck S."/>
            <person name="Liolios K."/>
            <person name="Pagani I."/>
            <person name="Mikhailova N."/>
            <person name="Ivanova N."/>
            <person name="Mavromatis K."/>
            <person name="Pati A."/>
            <person name="Tapia R."/>
            <person name="Han C."/>
            <person name="Goodwin L."/>
            <person name="Chen A."/>
            <person name="Palaniappan K."/>
            <person name="Land M."/>
            <person name="Hauser L."/>
            <person name="Chang Y.J."/>
            <person name="Jeffries C.D."/>
            <person name="Brambilla E.M."/>
            <person name="Rohde M."/>
            <person name="Goker M."/>
            <person name="Detter J.C."/>
            <person name="Woyke T."/>
            <person name="Bristow J."/>
            <person name="Eisen J.A."/>
            <person name="Markowitz V."/>
            <person name="Hugenholtz P."/>
            <person name="Kyrpides N.C."/>
            <person name="Klenk H.P."/>
        </authorList>
    </citation>
    <scope>NUCLEOTIDE SEQUENCE [LARGE SCALE GENOMIC DNA]</scope>
    <source>
        <strain evidence="2">DSM 21211 / LMG 22137 / NRRL B-23946 / LB-34</strain>
    </source>
</reference>
<keyword evidence="2" id="KW-1185">Reference proteome</keyword>
<dbReference type="Proteomes" id="UP000008635">
    <property type="component" value="Chromosome"/>
</dbReference>
<evidence type="ECO:0000313" key="1">
    <source>
        <dbReference type="EMBL" id="ADV65893.1"/>
    </source>
</evidence>
<sequence length="116" mass="12344">MGIWQLTGATASTRPTPELPKGQLVIANSVRGQVGCGTFQGSIEAGAGVLRLSLTPDAPDPRVRCLYALPEPFLSALNGTTHYLISADTKHLLLYSKKARFTFTRIGYVTPANKGG</sequence>
<organism evidence="1 2">
    <name type="scientific">Deinococcus maricopensis (strain DSM 21211 / LMG 22137 / NRRL B-23946 / LB-34)</name>
    <dbReference type="NCBI Taxonomy" id="709986"/>
    <lineage>
        <taxon>Bacteria</taxon>
        <taxon>Thermotogati</taxon>
        <taxon>Deinococcota</taxon>
        <taxon>Deinococci</taxon>
        <taxon>Deinococcales</taxon>
        <taxon>Deinococcaceae</taxon>
        <taxon>Deinococcus</taxon>
    </lineage>
</organism>
<accession>E8U456</accession>
<gene>
    <name evidence="1" type="ordered locus">Deima_0230</name>
</gene>
<evidence type="ECO:0008006" key="3">
    <source>
        <dbReference type="Google" id="ProtNLM"/>
    </source>
</evidence>
<dbReference type="STRING" id="709986.Deima_0230"/>
<proteinExistence type="predicted"/>
<dbReference type="HOGENOM" id="CLU_2092790_0_0_0"/>
<name>E8U456_DEIML</name>